<accession>A0A0C3NUQ6</accession>
<gene>
    <name evidence="2" type="ORF">M404DRAFT_26070</name>
</gene>
<keyword evidence="1" id="KW-0175">Coiled coil</keyword>
<dbReference type="HOGENOM" id="CLU_052398_0_1_1"/>
<name>A0A0C3NUQ6_PISTI</name>
<reference evidence="2 3" key="1">
    <citation type="submission" date="2014-04" db="EMBL/GenBank/DDBJ databases">
        <authorList>
            <consortium name="DOE Joint Genome Institute"/>
            <person name="Kuo A."/>
            <person name="Kohler A."/>
            <person name="Costa M.D."/>
            <person name="Nagy L.G."/>
            <person name="Floudas D."/>
            <person name="Copeland A."/>
            <person name="Barry K.W."/>
            <person name="Cichocki N."/>
            <person name="Veneault-Fourrey C."/>
            <person name="LaButti K."/>
            <person name="Lindquist E.A."/>
            <person name="Lipzen A."/>
            <person name="Lundell T."/>
            <person name="Morin E."/>
            <person name="Murat C."/>
            <person name="Sun H."/>
            <person name="Tunlid A."/>
            <person name="Henrissat B."/>
            <person name="Grigoriev I.V."/>
            <person name="Hibbett D.S."/>
            <person name="Martin F."/>
            <person name="Nordberg H.P."/>
            <person name="Cantor M.N."/>
            <person name="Hua S.X."/>
        </authorList>
    </citation>
    <scope>NUCLEOTIDE SEQUENCE [LARGE SCALE GENOMIC DNA]</scope>
    <source>
        <strain evidence="2 3">Marx 270</strain>
    </source>
</reference>
<evidence type="ECO:0000256" key="1">
    <source>
        <dbReference type="SAM" id="Coils"/>
    </source>
</evidence>
<evidence type="ECO:0000313" key="2">
    <source>
        <dbReference type="EMBL" id="KIO04615.1"/>
    </source>
</evidence>
<proteinExistence type="predicted"/>
<dbReference type="AlphaFoldDB" id="A0A0C3NUQ6"/>
<keyword evidence="3" id="KW-1185">Reference proteome</keyword>
<protein>
    <submittedName>
        <fullName evidence="2">Uncharacterized protein</fullName>
    </submittedName>
</protein>
<reference evidence="3" key="2">
    <citation type="submission" date="2015-01" db="EMBL/GenBank/DDBJ databases">
        <title>Evolutionary Origins and Diversification of the Mycorrhizal Mutualists.</title>
        <authorList>
            <consortium name="DOE Joint Genome Institute"/>
            <consortium name="Mycorrhizal Genomics Consortium"/>
            <person name="Kohler A."/>
            <person name="Kuo A."/>
            <person name="Nagy L.G."/>
            <person name="Floudas D."/>
            <person name="Copeland A."/>
            <person name="Barry K.W."/>
            <person name="Cichocki N."/>
            <person name="Veneault-Fourrey C."/>
            <person name="LaButti K."/>
            <person name="Lindquist E.A."/>
            <person name="Lipzen A."/>
            <person name="Lundell T."/>
            <person name="Morin E."/>
            <person name="Murat C."/>
            <person name="Riley R."/>
            <person name="Ohm R."/>
            <person name="Sun H."/>
            <person name="Tunlid A."/>
            <person name="Henrissat B."/>
            <person name="Grigoriev I.V."/>
            <person name="Hibbett D.S."/>
            <person name="Martin F."/>
        </authorList>
    </citation>
    <scope>NUCLEOTIDE SEQUENCE [LARGE SCALE GENOMIC DNA]</scope>
    <source>
        <strain evidence="3">Marx 270</strain>
    </source>
</reference>
<dbReference type="EMBL" id="KN831970">
    <property type="protein sequence ID" value="KIO04615.1"/>
    <property type="molecule type" value="Genomic_DNA"/>
</dbReference>
<dbReference type="Proteomes" id="UP000054217">
    <property type="component" value="Unassembled WGS sequence"/>
</dbReference>
<dbReference type="InParanoid" id="A0A0C3NUQ6"/>
<dbReference type="OrthoDB" id="2688210at2759"/>
<feature type="coiled-coil region" evidence="1">
    <location>
        <begin position="52"/>
        <end position="82"/>
    </location>
</feature>
<sequence length="321" mass="37012">MPMLASNPHEATCPDFTSEKYLQARECLLNDAINHEAAANQLELLWTVNNDLERQEWDRQTLAEQEANKERERLAAEERERLWQELKREQEIALQEDKKKYRNKYAPVLQDVAVPMDTIIVLAPIASCRLRKGDYCELYFFTNKGLQNAELTPCSTDDDAMALLQSGDGLHTFVPIAAARAKGNVTKDEDLSWEEFSEAAHRLVAAMKENNWEKENVDNHVKFWLALENHPWRHGSCAISKSALLVYQARVRRKWHDTLNTGHSFNIALVNDRLLANIRDELVHSARVAELDSLKRVSLSTPSLRRSEINNFFDHPKIFHI</sequence>
<dbReference type="STRING" id="870435.A0A0C3NUQ6"/>
<evidence type="ECO:0000313" key="3">
    <source>
        <dbReference type="Proteomes" id="UP000054217"/>
    </source>
</evidence>
<organism evidence="2 3">
    <name type="scientific">Pisolithus tinctorius Marx 270</name>
    <dbReference type="NCBI Taxonomy" id="870435"/>
    <lineage>
        <taxon>Eukaryota</taxon>
        <taxon>Fungi</taxon>
        <taxon>Dikarya</taxon>
        <taxon>Basidiomycota</taxon>
        <taxon>Agaricomycotina</taxon>
        <taxon>Agaricomycetes</taxon>
        <taxon>Agaricomycetidae</taxon>
        <taxon>Boletales</taxon>
        <taxon>Sclerodermatineae</taxon>
        <taxon>Pisolithaceae</taxon>
        <taxon>Pisolithus</taxon>
    </lineage>
</organism>